<dbReference type="InterPro" id="IPR000914">
    <property type="entry name" value="SBP_5_dom"/>
</dbReference>
<protein>
    <submittedName>
        <fullName evidence="5">ABC transporter substrate-binding protein</fullName>
    </submittedName>
</protein>
<evidence type="ECO:0000313" key="5">
    <source>
        <dbReference type="EMBL" id="MCS2608077.1"/>
    </source>
</evidence>
<dbReference type="PIRSF" id="PIRSF002741">
    <property type="entry name" value="MppA"/>
    <property type="match status" value="1"/>
</dbReference>
<dbReference type="Pfam" id="PF00496">
    <property type="entry name" value="SBP_bac_5"/>
    <property type="match status" value="1"/>
</dbReference>
<dbReference type="SUPFAM" id="SSF53850">
    <property type="entry name" value="Periplasmic binding protein-like II"/>
    <property type="match status" value="1"/>
</dbReference>
<evidence type="ECO:0000256" key="3">
    <source>
        <dbReference type="SAM" id="SignalP"/>
    </source>
</evidence>
<name>A0ABT2EBP5_9GAMM</name>
<feature type="domain" description="Solute-binding protein family 5" evidence="4">
    <location>
        <begin position="81"/>
        <end position="448"/>
    </location>
</feature>
<dbReference type="CDD" id="cd08502">
    <property type="entry name" value="PBP2_NikA_DppA_OppA_like_16"/>
    <property type="match status" value="1"/>
</dbReference>
<reference evidence="5" key="1">
    <citation type="submission" date="2021-11" db="EMBL/GenBank/DDBJ databases">
        <title>Halomonas sp., isolated from a coastal aquaculture zone in Dongshan Bay.</title>
        <authorList>
            <person name="Lin W."/>
        </authorList>
    </citation>
    <scope>NUCLEOTIDE SEQUENCE</scope>
    <source>
        <strain evidence="5">Yzlin-01</strain>
    </source>
</reference>
<dbReference type="RefSeq" id="WP_259034572.1">
    <property type="nucleotide sequence ID" value="NZ_JAJISC010000001.1"/>
</dbReference>
<dbReference type="Gene3D" id="3.40.190.10">
    <property type="entry name" value="Periplasmic binding protein-like II"/>
    <property type="match status" value="1"/>
</dbReference>
<dbReference type="PANTHER" id="PTHR30290">
    <property type="entry name" value="PERIPLASMIC BINDING COMPONENT OF ABC TRANSPORTER"/>
    <property type="match status" value="1"/>
</dbReference>
<dbReference type="Proteomes" id="UP001165542">
    <property type="component" value="Unassembled WGS sequence"/>
</dbReference>
<feature type="signal peptide" evidence="3">
    <location>
        <begin position="1"/>
        <end position="34"/>
    </location>
</feature>
<evidence type="ECO:0000256" key="1">
    <source>
        <dbReference type="ARBA" id="ARBA00005695"/>
    </source>
</evidence>
<dbReference type="PANTHER" id="PTHR30290:SF38">
    <property type="entry name" value="D,D-DIPEPTIDE-BINDING PERIPLASMIC PROTEIN DDPA-RELATED"/>
    <property type="match status" value="1"/>
</dbReference>
<dbReference type="InterPro" id="IPR030678">
    <property type="entry name" value="Peptide/Ni-bd"/>
</dbReference>
<gene>
    <name evidence="5" type="ORF">LLY24_01920</name>
</gene>
<comment type="similarity">
    <text evidence="1">Belongs to the bacterial solute-binding protein 5 family.</text>
</comment>
<keyword evidence="6" id="KW-1185">Reference proteome</keyword>
<accession>A0ABT2EBP5</accession>
<evidence type="ECO:0000256" key="2">
    <source>
        <dbReference type="ARBA" id="ARBA00022729"/>
    </source>
</evidence>
<evidence type="ECO:0000313" key="6">
    <source>
        <dbReference type="Proteomes" id="UP001165542"/>
    </source>
</evidence>
<organism evidence="5 6">
    <name type="scientific">Halomonas dongshanensis</name>
    <dbReference type="NCBI Taxonomy" id="2890835"/>
    <lineage>
        <taxon>Bacteria</taxon>
        <taxon>Pseudomonadati</taxon>
        <taxon>Pseudomonadota</taxon>
        <taxon>Gammaproteobacteria</taxon>
        <taxon>Oceanospirillales</taxon>
        <taxon>Halomonadaceae</taxon>
        <taxon>Halomonas</taxon>
    </lineage>
</organism>
<dbReference type="EMBL" id="JAJISC010000001">
    <property type="protein sequence ID" value="MCS2608077.1"/>
    <property type="molecule type" value="Genomic_DNA"/>
</dbReference>
<dbReference type="Gene3D" id="3.10.105.10">
    <property type="entry name" value="Dipeptide-binding Protein, Domain 3"/>
    <property type="match status" value="1"/>
</dbReference>
<proteinExistence type="inferred from homology"/>
<evidence type="ECO:0000259" key="4">
    <source>
        <dbReference type="Pfam" id="PF00496"/>
    </source>
</evidence>
<keyword evidence="2 3" id="KW-0732">Signal</keyword>
<sequence length="534" mass="57718">MKKRTPALARGTLTRAKRLATLGLAGLLSLGAQAQTETTVHAVMHSALRTLDPVASSATMARNHGYMIYDMLVGIDADLNPQPQMADWTISDDGLTYTFTLRDGLIWHDGTPVTPADCIASLERWASFDAGGKLLMENTESLSAIDDHSFALTLKAPFGDVLGLLSKPSAVTAFMMPEEVASVEPGQPLPNQIGSGPFRFIADEFQPGVQAVYERFDGYVPRSEAPSGTAGSKEVFVDRVEWIHMPDMQTAVNAMNSGDIDYMERTPFDLLPLLDANPDITTGVLDPLGMLTLARMNFLQPPFDDVRIRRAAQLALGQEDVLAALVGDPRYYATCASVFGCKVPLATETGGESLLSGGDPEAAKALLDDAGYDQTPVVILQPSDVGTLTPQPLVVAQALRQAGFNVELRQMDWQTLLGHRANQGPVSEGGWNMTISNFAVDGIWTPTTNLLLISDGSVFGWPSDPEMEALRDEYALALSDEERSAAAENVQARAMDQVTFIPLGQFQNVTAWRNELSDIVTGSVPAFWGMHKDT</sequence>
<comment type="caution">
    <text evidence="5">The sequence shown here is derived from an EMBL/GenBank/DDBJ whole genome shotgun (WGS) entry which is preliminary data.</text>
</comment>
<dbReference type="InterPro" id="IPR039424">
    <property type="entry name" value="SBP_5"/>
</dbReference>
<feature type="chain" id="PRO_5046585374" evidence="3">
    <location>
        <begin position="35"/>
        <end position="534"/>
    </location>
</feature>